<dbReference type="InterPro" id="IPR011894">
    <property type="entry name" value="PorC_KorC"/>
</dbReference>
<sequence length="199" mass="21818">MATATDKSMREIRWHGRGGQGTVTAAKMLASAAIIRGKHGQAMPEFGLERSGTPVKVSTRISDHIINTRAPVEHPEIVIITDPSLMFTIKDIIKSGTDENTVFIVNTNFPPDKVRKILDIPNNELWIVDASKIALEEFGRNIPNTAVLGAVAKATGIVDLDSLKQEITEAFEASSKLRALLPQNLKALERGYEEVYKAE</sequence>
<dbReference type="GO" id="GO:0016625">
    <property type="term" value="F:oxidoreductase activity, acting on the aldehyde or oxo group of donors, iron-sulfur protein as acceptor"/>
    <property type="evidence" value="ECO:0007669"/>
    <property type="project" value="InterPro"/>
</dbReference>
<dbReference type="AlphaFoldDB" id="A0A285NPF2"/>
<dbReference type="InterPro" id="IPR051626">
    <property type="entry name" value="Oxidoreductase_gamma_subunit"/>
</dbReference>
<organism evidence="3 4">
    <name type="scientific">Persephonella hydrogeniphila</name>
    <dbReference type="NCBI Taxonomy" id="198703"/>
    <lineage>
        <taxon>Bacteria</taxon>
        <taxon>Pseudomonadati</taxon>
        <taxon>Aquificota</taxon>
        <taxon>Aquificia</taxon>
        <taxon>Aquificales</taxon>
        <taxon>Hydrogenothermaceae</taxon>
        <taxon>Persephonella</taxon>
    </lineage>
</organism>
<evidence type="ECO:0000313" key="4">
    <source>
        <dbReference type="Proteomes" id="UP000219036"/>
    </source>
</evidence>
<accession>A0A285NPF2</accession>
<keyword evidence="3" id="KW-0670">Pyruvate</keyword>
<dbReference type="Proteomes" id="UP000219036">
    <property type="component" value="Unassembled WGS sequence"/>
</dbReference>
<evidence type="ECO:0000259" key="2">
    <source>
        <dbReference type="Pfam" id="PF01558"/>
    </source>
</evidence>
<keyword evidence="4" id="KW-1185">Reference proteome</keyword>
<protein>
    <submittedName>
        <fullName evidence="3">Pyruvate ferredoxin oxidoreductase gamma subunit</fullName>
    </submittedName>
</protein>
<dbReference type="SUPFAM" id="SSF53323">
    <property type="entry name" value="Pyruvate-ferredoxin oxidoreductase, PFOR, domain III"/>
    <property type="match status" value="1"/>
</dbReference>
<dbReference type="InterPro" id="IPR019752">
    <property type="entry name" value="Pyrv/ketoisovalerate_OxRed_cat"/>
</dbReference>
<keyword evidence="1" id="KW-0560">Oxidoreductase</keyword>
<dbReference type="EMBL" id="OBEI01000014">
    <property type="protein sequence ID" value="SNZ11392.1"/>
    <property type="molecule type" value="Genomic_DNA"/>
</dbReference>
<reference evidence="4" key="1">
    <citation type="submission" date="2017-09" db="EMBL/GenBank/DDBJ databases">
        <authorList>
            <person name="Varghese N."/>
            <person name="Submissions S."/>
        </authorList>
    </citation>
    <scope>NUCLEOTIDE SEQUENCE [LARGE SCALE GENOMIC DNA]</scope>
    <source>
        <strain evidence="4">DSM 15103</strain>
    </source>
</reference>
<dbReference type="InterPro" id="IPR002869">
    <property type="entry name" value="Pyrv_flavodox_OxRed_cen"/>
</dbReference>
<evidence type="ECO:0000256" key="1">
    <source>
        <dbReference type="ARBA" id="ARBA00023002"/>
    </source>
</evidence>
<feature type="domain" description="Pyruvate/ketoisovalerate oxidoreductase catalytic" evidence="2">
    <location>
        <begin position="18"/>
        <end position="193"/>
    </location>
</feature>
<dbReference type="NCBIfam" id="TIGR02175">
    <property type="entry name" value="PorC_KorC"/>
    <property type="match status" value="1"/>
</dbReference>
<dbReference type="Gene3D" id="3.40.920.10">
    <property type="entry name" value="Pyruvate-ferredoxin oxidoreductase, PFOR, domain III"/>
    <property type="match status" value="1"/>
</dbReference>
<name>A0A285NPF2_9AQUI</name>
<gene>
    <name evidence="3" type="ORF">SAMN06265182_2052</name>
</gene>
<proteinExistence type="predicted"/>
<evidence type="ECO:0000313" key="3">
    <source>
        <dbReference type="EMBL" id="SNZ11392.1"/>
    </source>
</evidence>
<dbReference type="OrthoDB" id="9794954at2"/>
<dbReference type="RefSeq" id="WP_097001191.1">
    <property type="nucleotide sequence ID" value="NZ_OBEI01000014.1"/>
</dbReference>
<dbReference type="Pfam" id="PF01558">
    <property type="entry name" value="POR"/>
    <property type="match status" value="1"/>
</dbReference>
<dbReference type="PANTHER" id="PTHR43366">
    <property type="entry name" value="PYRUVATE SYNTHASE SUBUNIT PORC"/>
    <property type="match status" value="1"/>
</dbReference>
<dbReference type="PANTHER" id="PTHR43366:SF1">
    <property type="entry name" value="PYRUVATE SYNTHASE SUBUNIT PORC"/>
    <property type="match status" value="1"/>
</dbReference>